<dbReference type="EMBL" id="JACCHP010000008">
    <property type="protein sequence ID" value="MBH5398883.1"/>
    <property type="molecule type" value="Genomic_DNA"/>
</dbReference>
<organism evidence="1 2">
    <name type="scientific">Bradyrhizobium agreste</name>
    <dbReference type="NCBI Taxonomy" id="2751811"/>
    <lineage>
        <taxon>Bacteria</taxon>
        <taxon>Pseudomonadati</taxon>
        <taxon>Pseudomonadota</taxon>
        <taxon>Alphaproteobacteria</taxon>
        <taxon>Hyphomicrobiales</taxon>
        <taxon>Nitrobacteraceae</taxon>
        <taxon>Bradyrhizobium</taxon>
    </lineage>
</organism>
<name>A0ABS0PNX0_9BRAD</name>
<evidence type="ECO:0000313" key="2">
    <source>
        <dbReference type="Proteomes" id="UP000807370"/>
    </source>
</evidence>
<gene>
    <name evidence="1" type="ORF">HZZ13_13940</name>
</gene>
<keyword evidence="2" id="KW-1185">Reference proteome</keyword>
<dbReference type="Proteomes" id="UP000807370">
    <property type="component" value="Unassembled WGS sequence"/>
</dbReference>
<sequence length="78" mass="9265">MKVVDSLLNGSEKTVMRELEKIASDNAMRIFAKPRLSDVIQKHSTYLTKREFDFYTRSHCDFRCYRPRCPTGHGRRRI</sequence>
<accession>A0ABS0PNX0</accession>
<evidence type="ECO:0000313" key="1">
    <source>
        <dbReference type="EMBL" id="MBH5398883.1"/>
    </source>
</evidence>
<proteinExistence type="predicted"/>
<comment type="caution">
    <text evidence="1">The sequence shown here is derived from an EMBL/GenBank/DDBJ whole genome shotgun (WGS) entry which is preliminary data.</text>
</comment>
<protein>
    <submittedName>
        <fullName evidence="1">DUF2726 domain-containing protein</fullName>
    </submittedName>
</protein>
<reference evidence="1 2" key="1">
    <citation type="submission" date="2020-07" db="EMBL/GenBank/DDBJ databases">
        <title>Bradyrhizobium diversity isolated from nodules of indigenous legumes of Western Australia.</title>
        <authorList>
            <person name="Klepa M.S."/>
        </authorList>
    </citation>
    <scope>NUCLEOTIDE SEQUENCE [LARGE SCALE GENOMIC DNA]</scope>
    <source>
        <strain evidence="1 2">CNPSo 4010</strain>
    </source>
</reference>